<dbReference type="AlphaFoldDB" id="A0AAV2EVI2"/>
<dbReference type="Proteomes" id="UP001497516">
    <property type="component" value="Chromosome 5"/>
</dbReference>
<dbReference type="Gene3D" id="3.100.10.10">
    <property type="match status" value="1"/>
</dbReference>
<name>A0AAV2EVI2_9ROSI</name>
<dbReference type="EMBL" id="OZ034818">
    <property type="protein sequence ID" value="CAL1389743.1"/>
    <property type="molecule type" value="Genomic_DNA"/>
</dbReference>
<gene>
    <name evidence="1" type="ORF">LTRI10_LOCUS30578</name>
</gene>
<proteinExistence type="predicted"/>
<evidence type="ECO:0000313" key="1">
    <source>
        <dbReference type="EMBL" id="CAL1389743.1"/>
    </source>
</evidence>
<reference evidence="1 2" key="1">
    <citation type="submission" date="2024-04" db="EMBL/GenBank/DDBJ databases">
        <authorList>
            <person name="Fracassetti M."/>
        </authorList>
    </citation>
    <scope>NUCLEOTIDE SEQUENCE [LARGE SCALE GENOMIC DNA]</scope>
</reference>
<protein>
    <submittedName>
        <fullName evidence="1">Uncharacterized protein</fullName>
    </submittedName>
</protein>
<sequence length="101" mass="11225">MNRATGHHFSSSEKATKVAPVVAGLRQFSFPVQQGTFRHPSLPFFCSDSCTPPKIPVILDLRIISSSLTQLLVRHNHSKPYVWSKGSKFEKAQGSRNNSES</sequence>
<accession>A0AAV2EVI2</accession>
<evidence type="ECO:0000313" key="2">
    <source>
        <dbReference type="Proteomes" id="UP001497516"/>
    </source>
</evidence>
<keyword evidence="2" id="KW-1185">Reference proteome</keyword>
<organism evidence="1 2">
    <name type="scientific">Linum trigynum</name>
    <dbReference type="NCBI Taxonomy" id="586398"/>
    <lineage>
        <taxon>Eukaryota</taxon>
        <taxon>Viridiplantae</taxon>
        <taxon>Streptophyta</taxon>
        <taxon>Embryophyta</taxon>
        <taxon>Tracheophyta</taxon>
        <taxon>Spermatophyta</taxon>
        <taxon>Magnoliopsida</taxon>
        <taxon>eudicotyledons</taxon>
        <taxon>Gunneridae</taxon>
        <taxon>Pentapetalae</taxon>
        <taxon>rosids</taxon>
        <taxon>fabids</taxon>
        <taxon>Malpighiales</taxon>
        <taxon>Linaceae</taxon>
        <taxon>Linum</taxon>
    </lineage>
</organism>